<keyword evidence="6 10" id="KW-0949">S-adenosyl-L-methionine</keyword>
<evidence type="ECO:0000256" key="2">
    <source>
        <dbReference type="ARBA" id="ARBA00009140"/>
    </source>
</evidence>
<comment type="subcellular location">
    <subcellularLocation>
        <location evidence="10">Endoplasmic reticulum membrane</location>
        <topology evidence="10">Multi-pass membrane protein</topology>
    </subcellularLocation>
    <subcellularLocation>
        <location evidence="1">Membrane</location>
        <topology evidence="1">Multi-pass membrane protein</topology>
    </subcellularLocation>
</comment>
<dbReference type="PANTHER" id="PTHR12714:SF9">
    <property type="entry name" value="PROTEIN-S-ISOPRENYLCYSTEINE O-METHYLTRANSFERASE"/>
    <property type="match status" value="1"/>
</dbReference>
<keyword evidence="10" id="KW-0256">Endoplasmic reticulum</keyword>
<evidence type="ECO:0000256" key="3">
    <source>
        <dbReference type="ARBA" id="ARBA00012151"/>
    </source>
</evidence>
<reference evidence="11 12" key="1">
    <citation type="submission" date="2024-01" db="EMBL/GenBank/DDBJ databases">
        <title>The genomes of 5 underutilized Papilionoideae crops provide insights into root nodulation and disease resistanc.</title>
        <authorList>
            <person name="Jiang F."/>
        </authorList>
    </citation>
    <scope>NUCLEOTIDE SEQUENCE [LARGE SCALE GENOMIC DNA]</scope>
    <source>
        <strain evidence="11">LVBAO_FW01</strain>
        <tissue evidence="11">Leaves</tissue>
    </source>
</reference>
<protein>
    <recommendedName>
        <fullName evidence="3 10">Protein-S-isoprenylcysteine O-methyltransferase</fullName>
        <ecNumber evidence="3 10">2.1.1.100</ecNumber>
    </recommendedName>
</protein>
<feature type="transmembrane region" description="Helical" evidence="10">
    <location>
        <begin position="118"/>
        <end position="136"/>
    </location>
</feature>
<dbReference type="Gene3D" id="1.20.120.1630">
    <property type="match status" value="1"/>
</dbReference>
<dbReference type="EMBL" id="JAYMYQ010000008">
    <property type="protein sequence ID" value="KAK7314715.1"/>
    <property type="molecule type" value="Genomic_DNA"/>
</dbReference>
<evidence type="ECO:0000256" key="10">
    <source>
        <dbReference type="RuleBase" id="RU362022"/>
    </source>
</evidence>
<name>A0AAN9KC06_CANGL</name>
<dbReference type="GO" id="GO:0005789">
    <property type="term" value="C:endoplasmic reticulum membrane"/>
    <property type="evidence" value="ECO:0007669"/>
    <property type="project" value="UniProtKB-SubCell"/>
</dbReference>
<comment type="cofactor">
    <cofactor evidence="10">
        <name>Zn(2+)</name>
        <dbReference type="ChEBI" id="CHEBI:29105"/>
    </cofactor>
    <text evidence="10">Divalent metal cations. Probably Zn(2+).</text>
</comment>
<dbReference type="InterPro" id="IPR007269">
    <property type="entry name" value="ICMT_MeTrfase"/>
</dbReference>
<evidence type="ECO:0000256" key="4">
    <source>
        <dbReference type="ARBA" id="ARBA00022603"/>
    </source>
</evidence>
<comment type="catalytic activity">
    <reaction evidence="10">
        <text>[protein]-C-terminal S-[(2E,6E)-farnesyl]-L-cysteine + S-adenosyl-L-methionine = [protein]-C-terminal S-[(2E,6E)-farnesyl]-L-cysteine methyl ester + S-adenosyl-L-homocysteine</text>
        <dbReference type="Rhea" id="RHEA:21672"/>
        <dbReference type="Rhea" id="RHEA-COMP:12125"/>
        <dbReference type="Rhea" id="RHEA-COMP:12126"/>
        <dbReference type="ChEBI" id="CHEBI:57856"/>
        <dbReference type="ChEBI" id="CHEBI:59789"/>
        <dbReference type="ChEBI" id="CHEBI:90510"/>
        <dbReference type="ChEBI" id="CHEBI:90511"/>
        <dbReference type="EC" id="2.1.1.100"/>
    </reaction>
</comment>
<keyword evidence="7 10" id="KW-0812">Transmembrane</keyword>
<comment type="similarity">
    <text evidence="2 10">Belongs to the class VI-like SAM-binding methyltransferase superfamily. Isoprenylcysteine carboxyl methyltransferase family.</text>
</comment>
<keyword evidence="12" id="KW-1185">Reference proteome</keyword>
<evidence type="ECO:0000256" key="9">
    <source>
        <dbReference type="ARBA" id="ARBA00023136"/>
    </source>
</evidence>
<dbReference type="EC" id="2.1.1.100" evidence="3 10"/>
<evidence type="ECO:0000313" key="12">
    <source>
        <dbReference type="Proteomes" id="UP001367508"/>
    </source>
</evidence>
<comment type="caution">
    <text evidence="11">The sequence shown here is derived from an EMBL/GenBank/DDBJ whole genome shotgun (WGS) entry which is preliminary data.</text>
</comment>
<dbReference type="PANTHER" id="PTHR12714">
    <property type="entry name" value="PROTEIN-S ISOPRENYLCYSTEINE O-METHYLTRANSFERASE"/>
    <property type="match status" value="1"/>
</dbReference>
<comment type="caution">
    <text evidence="10">Lacks conserved residue(s) required for the propagation of feature annotation.</text>
</comment>
<sequence length="311" mass="35524">MRYGLGVGYLVGLWIIAITPSTNQTPFRYSKVGTCLTCNSEFRQPSLSVAYQLTSELTGLENKTYLLLCLAKMTEILSPTACRQLSQMFLAITFFHTSEFVLAIVIHGRSSVTLKSLLISRHYLFAMIFSVLEYFIEISLLPEVKEHWVISDLGLTMIVIGEIIRKIAIITAGKAFTHLIRIYHDEHHQLITHGIYRYVRHPSYCGFFFWSVGTQIMLCNPISTIAFAFVVWRFFANRIPYEEFFLRQFFGAQYVEYAQRVGSGCLLSVSGYANLSFRGSWSGADCCRLYLEHLACLLILALQQFWDAEAC</sequence>
<dbReference type="GO" id="GO:0032259">
    <property type="term" value="P:methylation"/>
    <property type="evidence" value="ECO:0007669"/>
    <property type="project" value="UniProtKB-KW"/>
</dbReference>
<dbReference type="InterPro" id="IPR025770">
    <property type="entry name" value="PPMT_MeTrfase"/>
</dbReference>
<dbReference type="PROSITE" id="PS51564">
    <property type="entry name" value="SAM_ICMT"/>
    <property type="match status" value="1"/>
</dbReference>
<evidence type="ECO:0000256" key="1">
    <source>
        <dbReference type="ARBA" id="ARBA00004141"/>
    </source>
</evidence>
<dbReference type="GO" id="GO:0004671">
    <property type="term" value="F:protein C-terminal S-isoprenylcysteine carboxyl O-methyltransferase activity"/>
    <property type="evidence" value="ECO:0007669"/>
    <property type="project" value="UniProtKB-EC"/>
</dbReference>
<evidence type="ECO:0000256" key="5">
    <source>
        <dbReference type="ARBA" id="ARBA00022679"/>
    </source>
</evidence>
<dbReference type="AlphaFoldDB" id="A0AAN9KC06"/>
<keyword evidence="8 10" id="KW-1133">Transmembrane helix</keyword>
<organism evidence="11 12">
    <name type="scientific">Canavalia gladiata</name>
    <name type="common">Sword bean</name>
    <name type="synonym">Dolichos gladiatus</name>
    <dbReference type="NCBI Taxonomy" id="3824"/>
    <lineage>
        <taxon>Eukaryota</taxon>
        <taxon>Viridiplantae</taxon>
        <taxon>Streptophyta</taxon>
        <taxon>Embryophyta</taxon>
        <taxon>Tracheophyta</taxon>
        <taxon>Spermatophyta</taxon>
        <taxon>Magnoliopsida</taxon>
        <taxon>eudicotyledons</taxon>
        <taxon>Gunneridae</taxon>
        <taxon>Pentapetalae</taxon>
        <taxon>rosids</taxon>
        <taxon>fabids</taxon>
        <taxon>Fabales</taxon>
        <taxon>Fabaceae</taxon>
        <taxon>Papilionoideae</taxon>
        <taxon>50 kb inversion clade</taxon>
        <taxon>NPAAA clade</taxon>
        <taxon>indigoferoid/millettioid clade</taxon>
        <taxon>Phaseoleae</taxon>
        <taxon>Canavalia</taxon>
    </lineage>
</organism>
<evidence type="ECO:0000256" key="7">
    <source>
        <dbReference type="ARBA" id="ARBA00022692"/>
    </source>
</evidence>
<keyword evidence="4 10" id="KW-0489">Methyltransferase</keyword>
<evidence type="ECO:0000256" key="8">
    <source>
        <dbReference type="ARBA" id="ARBA00022989"/>
    </source>
</evidence>
<proteinExistence type="inferred from homology"/>
<feature type="transmembrane region" description="Helical" evidence="10">
    <location>
        <begin position="207"/>
        <end position="232"/>
    </location>
</feature>
<keyword evidence="9 10" id="KW-0472">Membrane</keyword>
<evidence type="ECO:0000313" key="11">
    <source>
        <dbReference type="EMBL" id="KAK7314715.1"/>
    </source>
</evidence>
<keyword evidence="5" id="KW-0808">Transferase</keyword>
<feature type="transmembrane region" description="Helical" evidence="10">
    <location>
        <begin position="88"/>
        <end position="106"/>
    </location>
</feature>
<evidence type="ECO:0000256" key="6">
    <source>
        <dbReference type="ARBA" id="ARBA00022691"/>
    </source>
</evidence>
<dbReference type="Pfam" id="PF04140">
    <property type="entry name" value="ICMT"/>
    <property type="match status" value="1"/>
</dbReference>
<dbReference type="Proteomes" id="UP001367508">
    <property type="component" value="Unassembled WGS sequence"/>
</dbReference>
<gene>
    <name evidence="11" type="ORF">VNO77_33242</name>
</gene>
<accession>A0AAN9KC06</accession>